<proteinExistence type="predicted"/>
<dbReference type="Proteomes" id="UP001066276">
    <property type="component" value="Chromosome 5"/>
</dbReference>
<dbReference type="EMBL" id="JANPWB010000009">
    <property type="protein sequence ID" value="KAJ1148143.1"/>
    <property type="molecule type" value="Genomic_DNA"/>
</dbReference>
<name>A0AAV7RBI0_PLEWA</name>
<organism evidence="2 3">
    <name type="scientific">Pleurodeles waltl</name>
    <name type="common">Iberian ribbed newt</name>
    <dbReference type="NCBI Taxonomy" id="8319"/>
    <lineage>
        <taxon>Eukaryota</taxon>
        <taxon>Metazoa</taxon>
        <taxon>Chordata</taxon>
        <taxon>Craniata</taxon>
        <taxon>Vertebrata</taxon>
        <taxon>Euteleostomi</taxon>
        <taxon>Amphibia</taxon>
        <taxon>Batrachia</taxon>
        <taxon>Caudata</taxon>
        <taxon>Salamandroidea</taxon>
        <taxon>Salamandridae</taxon>
        <taxon>Pleurodelinae</taxon>
        <taxon>Pleurodeles</taxon>
    </lineage>
</organism>
<keyword evidence="3" id="KW-1185">Reference proteome</keyword>
<evidence type="ECO:0000256" key="1">
    <source>
        <dbReference type="SAM" id="MobiDB-lite"/>
    </source>
</evidence>
<gene>
    <name evidence="2" type="ORF">NDU88_000983</name>
</gene>
<sequence length="70" mass="7540">MAPDRGQGKRGGTASQKSRRHPQTLERLTGKGALDGLATQHRSAEDWRGTPTHSTRIHSMGARGTKHPAS</sequence>
<reference evidence="2" key="1">
    <citation type="journal article" date="2022" name="bioRxiv">
        <title>Sequencing and chromosome-scale assembly of the giantPleurodeles waltlgenome.</title>
        <authorList>
            <person name="Brown T."/>
            <person name="Elewa A."/>
            <person name="Iarovenko S."/>
            <person name="Subramanian E."/>
            <person name="Araus A.J."/>
            <person name="Petzold A."/>
            <person name="Susuki M."/>
            <person name="Suzuki K.-i.T."/>
            <person name="Hayashi T."/>
            <person name="Toyoda A."/>
            <person name="Oliveira C."/>
            <person name="Osipova E."/>
            <person name="Leigh N.D."/>
            <person name="Simon A."/>
            <person name="Yun M.H."/>
        </authorList>
    </citation>
    <scope>NUCLEOTIDE SEQUENCE</scope>
    <source>
        <strain evidence="2">20211129_DDA</strain>
        <tissue evidence="2">Liver</tissue>
    </source>
</reference>
<comment type="caution">
    <text evidence="2">The sequence shown here is derived from an EMBL/GenBank/DDBJ whole genome shotgun (WGS) entry which is preliminary data.</text>
</comment>
<evidence type="ECO:0000313" key="2">
    <source>
        <dbReference type="EMBL" id="KAJ1148143.1"/>
    </source>
</evidence>
<dbReference type="AlphaFoldDB" id="A0AAV7RBI0"/>
<feature type="region of interest" description="Disordered" evidence="1">
    <location>
        <begin position="1"/>
        <end position="70"/>
    </location>
</feature>
<evidence type="ECO:0000313" key="3">
    <source>
        <dbReference type="Proteomes" id="UP001066276"/>
    </source>
</evidence>
<protein>
    <submittedName>
        <fullName evidence="2">Uncharacterized protein</fullName>
    </submittedName>
</protein>
<accession>A0AAV7RBI0</accession>